<feature type="transmembrane region" description="Helical" evidence="8">
    <location>
        <begin position="336"/>
        <end position="355"/>
    </location>
</feature>
<dbReference type="RefSeq" id="WP_078810928.1">
    <property type="nucleotide sequence ID" value="NZ_FUWM01000026.1"/>
</dbReference>
<dbReference type="AlphaFoldDB" id="A0A1T4QC96"/>
<name>A0A1T4QC96_9FIRM</name>
<gene>
    <name evidence="9" type="ORF">SAMN02745118_02505</name>
</gene>
<dbReference type="GO" id="GO:0016020">
    <property type="term" value="C:membrane"/>
    <property type="evidence" value="ECO:0007669"/>
    <property type="project" value="UniProtKB-SubCell"/>
</dbReference>
<keyword evidence="5 8" id="KW-0812">Transmembrane</keyword>
<keyword evidence="3" id="KW-0813">Transport</keyword>
<dbReference type="Proteomes" id="UP000190625">
    <property type="component" value="Unassembled WGS sequence"/>
</dbReference>
<feature type="transmembrane region" description="Helical" evidence="8">
    <location>
        <begin position="146"/>
        <end position="164"/>
    </location>
</feature>
<evidence type="ECO:0000256" key="8">
    <source>
        <dbReference type="SAM" id="Phobius"/>
    </source>
</evidence>
<evidence type="ECO:0000256" key="3">
    <source>
        <dbReference type="ARBA" id="ARBA00022448"/>
    </source>
</evidence>
<dbReference type="EMBL" id="FUWM01000026">
    <property type="protein sequence ID" value="SKA01257.1"/>
    <property type="molecule type" value="Genomic_DNA"/>
</dbReference>
<feature type="transmembrane region" description="Helical" evidence="8">
    <location>
        <begin position="41"/>
        <end position="61"/>
    </location>
</feature>
<dbReference type="OrthoDB" id="1675410at2"/>
<dbReference type="Pfam" id="PF03845">
    <property type="entry name" value="Spore_permease"/>
    <property type="match status" value="1"/>
</dbReference>
<evidence type="ECO:0000256" key="1">
    <source>
        <dbReference type="ARBA" id="ARBA00004141"/>
    </source>
</evidence>
<reference evidence="10" key="1">
    <citation type="submission" date="2017-02" db="EMBL/GenBank/DDBJ databases">
        <authorList>
            <person name="Varghese N."/>
            <person name="Submissions S."/>
        </authorList>
    </citation>
    <scope>NUCLEOTIDE SEQUENCE [LARGE SCALE GENOMIC DNA]</scope>
    <source>
        <strain evidence="10">ATCC BAA-73</strain>
    </source>
</reference>
<comment type="similarity">
    <text evidence="2">Belongs to the amino acid-polyamine-organocation (APC) superfamily. Spore germination protein (SGP) (TC 2.A.3.9) family.</text>
</comment>
<keyword evidence="7 8" id="KW-0472">Membrane</keyword>
<keyword evidence="6 8" id="KW-1133">Transmembrane helix</keyword>
<feature type="transmembrane region" description="Helical" evidence="8">
    <location>
        <begin position="305"/>
        <end position="324"/>
    </location>
</feature>
<accession>A0A1T4QC96</accession>
<keyword evidence="10" id="KW-1185">Reference proteome</keyword>
<feature type="transmembrane region" description="Helical" evidence="8">
    <location>
        <begin position="270"/>
        <end position="293"/>
    </location>
</feature>
<organism evidence="9 10">
    <name type="scientific">Selenihalanaerobacter shriftii</name>
    <dbReference type="NCBI Taxonomy" id="142842"/>
    <lineage>
        <taxon>Bacteria</taxon>
        <taxon>Bacillati</taxon>
        <taxon>Bacillota</taxon>
        <taxon>Clostridia</taxon>
        <taxon>Halanaerobiales</taxon>
        <taxon>Halobacteroidaceae</taxon>
        <taxon>Selenihalanaerobacter</taxon>
    </lineage>
</organism>
<evidence type="ECO:0000256" key="5">
    <source>
        <dbReference type="ARBA" id="ARBA00022692"/>
    </source>
</evidence>
<evidence type="ECO:0000256" key="6">
    <source>
        <dbReference type="ARBA" id="ARBA00022989"/>
    </source>
</evidence>
<feature type="transmembrane region" description="Helical" evidence="8">
    <location>
        <begin position="12"/>
        <end position="35"/>
    </location>
</feature>
<dbReference type="NCBIfam" id="TIGR00912">
    <property type="entry name" value="2A0309"/>
    <property type="match status" value="1"/>
</dbReference>
<sequence>MLEEGKISGKQLQWLLIVVLISTNILFLPSITAKYAAQDSWLSIILAAVVGAIFIYFIVKLALRFPNQTIAGYSSLIVGKFFGKVITLFYILVYLYVNIIIVREFGEVLTSNFLIQTPMELVIALIIIISASAVRNGIEVISRVNELILPTVILFLIIMFILIIPEVDYSNLKPVLADGIFPVIKGTSSHMPIIGEMVVMLMILPAINCPKQAMGSVYKGLMISTILVLLTMIQILALFGTETSQLTLPVLGLIRYISLFGFIERIDALLVASWVGGGFIKITVFYYCMSVATAEFFNLKSYKSVVLPLGVIMLSLSIMIAFNVRVLINLAFERSISLYLAFLVLGIPILLLLIAKIRGIRGEF</sequence>
<protein>
    <submittedName>
        <fullName evidence="9">Spore germination protein KB</fullName>
    </submittedName>
</protein>
<evidence type="ECO:0000256" key="4">
    <source>
        <dbReference type="ARBA" id="ARBA00022544"/>
    </source>
</evidence>
<dbReference type="InterPro" id="IPR004761">
    <property type="entry name" value="Spore_GerAB"/>
</dbReference>
<keyword evidence="4" id="KW-0309">Germination</keyword>
<dbReference type="PANTHER" id="PTHR34975">
    <property type="entry name" value="SPORE GERMINATION PROTEIN A2"/>
    <property type="match status" value="1"/>
</dbReference>
<dbReference type="GO" id="GO:0009847">
    <property type="term" value="P:spore germination"/>
    <property type="evidence" value="ECO:0007669"/>
    <property type="project" value="InterPro"/>
</dbReference>
<evidence type="ECO:0000256" key="7">
    <source>
        <dbReference type="ARBA" id="ARBA00023136"/>
    </source>
</evidence>
<dbReference type="PANTHER" id="PTHR34975:SF2">
    <property type="entry name" value="SPORE GERMINATION PROTEIN A2"/>
    <property type="match status" value="1"/>
</dbReference>
<feature type="transmembrane region" description="Helical" evidence="8">
    <location>
        <begin position="191"/>
        <end position="209"/>
    </location>
</feature>
<evidence type="ECO:0000313" key="10">
    <source>
        <dbReference type="Proteomes" id="UP000190625"/>
    </source>
</evidence>
<dbReference type="STRING" id="142842.SAMN02745118_02505"/>
<feature type="transmembrane region" description="Helical" evidence="8">
    <location>
        <begin position="221"/>
        <end position="240"/>
    </location>
</feature>
<feature type="transmembrane region" description="Helical" evidence="8">
    <location>
        <begin position="81"/>
        <end position="101"/>
    </location>
</feature>
<feature type="transmembrane region" description="Helical" evidence="8">
    <location>
        <begin position="246"/>
        <end position="263"/>
    </location>
</feature>
<evidence type="ECO:0000313" key="9">
    <source>
        <dbReference type="EMBL" id="SKA01257.1"/>
    </source>
</evidence>
<feature type="transmembrane region" description="Helical" evidence="8">
    <location>
        <begin position="113"/>
        <end position="134"/>
    </location>
</feature>
<comment type="subcellular location">
    <subcellularLocation>
        <location evidence="1">Membrane</location>
        <topology evidence="1">Multi-pass membrane protein</topology>
    </subcellularLocation>
</comment>
<evidence type="ECO:0000256" key="2">
    <source>
        <dbReference type="ARBA" id="ARBA00007998"/>
    </source>
</evidence>
<proteinExistence type="inferred from homology"/>
<dbReference type="Gene3D" id="1.20.1740.10">
    <property type="entry name" value="Amino acid/polyamine transporter I"/>
    <property type="match status" value="1"/>
</dbReference>